<accession>A0A1I7YYQ5</accession>
<name>A0A1I7YYQ5_9BILA</name>
<dbReference type="WBParaSite" id="L893_g21181.t1">
    <property type="protein sequence ID" value="L893_g21181.t1"/>
    <property type="gene ID" value="L893_g21181"/>
</dbReference>
<dbReference type="AlphaFoldDB" id="A0A1I7YYQ5"/>
<evidence type="ECO:0000313" key="1">
    <source>
        <dbReference type="Proteomes" id="UP000095287"/>
    </source>
</evidence>
<evidence type="ECO:0000313" key="2">
    <source>
        <dbReference type="WBParaSite" id="L893_g21181.t1"/>
    </source>
</evidence>
<sequence length="141" mass="16259">MLPYVRVVIRPIKNDTKNDSDFYFYHYGDERIGRHLTFKDNFYTPKGDPKKLEFKEDSRFIDVLIGNRDQDRSSYHSYSEECLRASGNAYSSIVLILAVVVALNARSFNRKTVWPKLEQSDTDSDNLCFANAVNSVCFLGV</sequence>
<keyword evidence="1" id="KW-1185">Reference proteome</keyword>
<proteinExistence type="predicted"/>
<protein>
    <submittedName>
        <fullName evidence="2">Transmembrane 9 superfamily member</fullName>
    </submittedName>
</protein>
<organism evidence="1 2">
    <name type="scientific">Steinernema glaseri</name>
    <dbReference type="NCBI Taxonomy" id="37863"/>
    <lineage>
        <taxon>Eukaryota</taxon>
        <taxon>Metazoa</taxon>
        <taxon>Ecdysozoa</taxon>
        <taxon>Nematoda</taxon>
        <taxon>Chromadorea</taxon>
        <taxon>Rhabditida</taxon>
        <taxon>Tylenchina</taxon>
        <taxon>Panagrolaimomorpha</taxon>
        <taxon>Strongyloidoidea</taxon>
        <taxon>Steinernematidae</taxon>
        <taxon>Steinernema</taxon>
    </lineage>
</organism>
<dbReference type="Proteomes" id="UP000095287">
    <property type="component" value="Unplaced"/>
</dbReference>
<reference evidence="2" key="1">
    <citation type="submission" date="2016-11" db="UniProtKB">
        <authorList>
            <consortium name="WormBaseParasite"/>
        </authorList>
    </citation>
    <scope>IDENTIFICATION</scope>
</reference>